<protein>
    <submittedName>
        <fullName evidence="2">3-oxoadipate enol-lactonase</fullName>
    </submittedName>
</protein>
<evidence type="ECO:0000313" key="3">
    <source>
        <dbReference type="Proteomes" id="UP001501710"/>
    </source>
</evidence>
<dbReference type="PANTHER" id="PTHR43798:SF33">
    <property type="entry name" value="HYDROLASE, PUTATIVE (AFU_ORTHOLOGUE AFUA_2G14860)-RELATED"/>
    <property type="match status" value="1"/>
</dbReference>
<dbReference type="Pfam" id="PF00561">
    <property type="entry name" value="Abhydrolase_1"/>
    <property type="match status" value="2"/>
</dbReference>
<feature type="domain" description="AB hydrolase-1" evidence="1">
    <location>
        <begin position="175"/>
        <end position="239"/>
    </location>
</feature>
<organism evidence="2 3">
    <name type="scientific">Actinomadura meridiana</name>
    <dbReference type="NCBI Taxonomy" id="559626"/>
    <lineage>
        <taxon>Bacteria</taxon>
        <taxon>Bacillati</taxon>
        <taxon>Actinomycetota</taxon>
        <taxon>Actinomycetes</taxon>
        <taxon>Streptosporangiales</taxon>
        <taxon>Thermomonosporaceae</taxon>
        <taxon>Actinomadura</taxon>
    </lineage>
</organism>
<feature type="domain" description="AB hydrolase-1" evidence="1">
    <location>
        <begin position="18"/>
        <end position="124"/>
    </location>
</feature>
<dbReference type="NCBIfam" id="TIGR02427">
    <property type="entry name" value="protocat_pcaD"/>
    <property type="match status" value="1"/>
</dbReference>
<dbReference type="PANTHER" id="PTHR43798">
    <property type="entry name" value="MONOACYLGLYCEROL LIPASE"/>
    <property type="match status" value="1"/>
</dbReference>
<proteinExistence type="predicted"/>
<dbReference type="EMBL" id="BAABAS010000004">
    <property type="protein sequence ID" value="GAA4225902.1"/>
    <property type="molecule type" value="Genomic_DNA"/>
</dbReference>
<dbReference type="SUPFAM" id="SSF53474">
    <property type="entry name" value="alpha/beta-Hydrolases"/>
    <property type="match status" value="1"/>
</dbReference>
<dbReference type="PRINTS" id="PR00111">
    <property type="entry name" value="ABHYDROLASE"/>
</dbReference>
<evidence type="ECO:0000313" key="2">
    <source>
        <dbReference type="EMBL" id="GAA4225902.1"/>
    </source>
</evidence>
<dbReference type="InterPro" id="IPR000073">
    <property type="entry name" value="AB_hydrolase_1"/>
</dbReference>
<name>A0ABP8BTK8_9ACTN</name>
<dbReference type="Proteomes" id="UP001501710">
    <property type="component" value="Unassembled WGS sequence"/>
</dbReference>
<evidence type="ECO:0000259" key="1">
    <source>
        <dbReference type="Pfam" id="PF00561"/>
    </source>
</evidence>
<dbReference type="InterPro" id="IPR050266">
    <property type="entry name" value="AB_hydrolase_sf"/>
</dbReference>
<accession>A0ABP8BTK8</accession>
<comment type="caution">
    <text evidence="2">The sequence shown here is derived from an EMBL/GenBank/DDBJ whole genome shotgun (WGS) entry which is preliminary data.</text>
</comment>
<sequence>MTTVTPPHHRLDGPEGAPVVVLGPSLGTTMDLWLPQLPALSRSWRVLRYDLPGHGQEPPPSGPVTVDGLADGVARLLDDLGIDRVAYAGVSVGGAVGTTLALRAPDRVASLILCCTSPRFGDPGPWRDRAALVRREGVGPVADSAAGRWFTPSFTGADPYVAMLRATDPGGYAACCEALAGFDVTARLGEITAPTLVIAGDQDLPTPPKGHADLLAEGVPGARLTVVDDAGHLANAERPGPVTDAIIQHLDRTAHLDRTWKGTGR</sequence>
<reference evidence="3" key="1">
    <citation type="journal article" date="2019" name="Int. J. Syst. Evol. Microbiol.">
        <title>The Global Catalogue of Microorganisms (GCM) 10K type strain sequencing project: providing services to taxonomists for standard genome sequencing and annotation.</title>
        <authorList>
            <consortium name="The Broad Institute Genomics Platform"/>
            <consortium name="The Broad Institute Genome Sequencing Center for Infectious Disease"/>
            <person name="Wu L."/>
            <person name="Ma J."/>
        </authorList>
    </citation>
    <scope>NUCLEOTIDE SEQUENCE [LARGE SCALE GENOMIC DNA]</scope>
    <source>
        <strain evidence="3">JCM 17440</strain>
    </source>
</reference>
<gene>
    <name evidence="2" type="primary">pcaD_1</name>
    <name evidence="2" type="ORF">GCM10022254_08960</name>
</gene>
<dbReference type="Gene3D" id="3.40.50.1820">
    <property type="entry name" value="alpha/beta hydrolase"/>
    <property type="match status" value="1"/>
</dbReference>
<dbReference type="InterPro" id="IPR026968">
    <property type="entry name" value="PcaD/CatD"/>
</dbReference>
<dbReference type="RefSeq" id="WP_344890125.1">
    <property type="nucleotide sequence ID" value="NZ_BAABAS010000004.1"/>
</dbReference>
<keyword evidence="3" id="KW-1185">Reference proteome</keyword>
<dbReference type="InterPro" id="IPR029058">
    <property type="entry name" value="AB_hydrolase_fold"/>
</dbReference>